<dbReference type="EMBL" id="AHMY02000022">
    <property type="protein sequence ID" value="EKO16699.1"/>
    <property type="molecule type" value="Genomic_DNA"/>
</dbReference>
<gene>
    <name evidence="1" type="ORF">LEP1GSC081_2744</name>
</gene>
<evidence type="ECO:0000313" key="2">
    <source>
        <dbReference type="Proteomes" id="UP000006253"/>
    </source>
</evidence>
<organism evidence="1 2">
    <name type="scientific">Leptospira kirschneri str. H1</name>
    <dbReference type="NCBI Taxonomy" id="1049966"/>
    <lineage>
        <taxon>Bacteria</taxon>
        <taxon>Pseudomonadati</taxon>
        <taxon>Spirochaetota</taxon>
        <taxon>Spirochaetia</taxon>
        <taxon>Leptospirales</taxon>
        <taxon>Leptospiraceae</taxon>
        <taxon>Leptospira</taxon>
    </lineage>
</organism>
<dbReference type="AlphaFoldDB" id="A0A0E2B678"/>
<dbReference type="Proteomes" id="UP000006253">
    <property type="component" value="Unassembled WGS sequence"/>
</dbReference>
<reference evidence="1 2" key="1">
    <citation type="submission" date="2012-10" db="EMBL/GenBank/DDBJ databases">
        <authorList>
            <person name="Harkins D.M."/>
            <person name="Durkin A.S."/>
            <person name="Brinkac L.M."/>
            <person name="Selengut J.D."/>
            <person name="Sanka R."/>
            <person name="DePew J."/>
            <person name="Purushe J."/>
            <person name="Peacock S.J."/>
            <person name="Thaipadungpanit J."/>
            <person name="Wuthiekanun V.W."/>
            <person name="Day N.P."/>
            <person name="Vinetz J.M."/>
            <person name="Sutton G.G."/>
            <person name="Nelson W.C."/>
            <person name="Fouts D.E."/>
        </authorList>
    </citation>
    <scope>NUCLEOTIDE SEQUENCE [LARGE SCALE GENOMIC DNA]</scope>
    <source>
        <strain evidence="1 2">H1</strain>
    </source>
</reference>
<name>A0A0E2B678_9LEPT</name>
<proteinExistence type="predicted"/>
<sequence>MFCSKKLVKVLESDLGSKNKMWELLLLKVFLKFTTDLYKIECH</sequence>
<accession>A0A0E2B678</accession>
<protein>
    <submittedName>
        <fullName evidence="1">Uncharacterized protein</fullName>
    </submittedName>
</protein>
<comment type="caution">
    <text evidence="1">The sequence shown here is derived from an EMBL/GenBank/DDBJ whole genome shotgun (WGS) entry which is preliminary data.</text>
</comment>
<evidence type="ECO:0000313" key="1">
    <source>
        <dbReference type="EMBL" id="EKO16699.1"/>
    </source>
</evidence>